<comment type="caution">
    <text evidence="8">The sequence shown here is derived from an EMBL/GenBank/DDBJ whole genome shotgun (WGS) entry which is preliminary data.</text>
</comment>
<evidence type="ECO:0000313" key="8">
    <source>
        <dbReference type="EMBL" id="PHI28152.1"/>
    </source>
</evidence>
<sequence length="314" mass="33677">MSKLANVWVFSDINDRYAELLAAARQLGDNVTALVLGTKDDVAQAISMGADVVYDLGEQDAQRRTEDYADTIAAVMGGKSASAPLLLSATKRCKSLAARLSILMDAGLVNDAVTLNIDDGHVVVEHRFYGGLAFGAEKIVTPAAIISVLAGVFEPLAEDLQRQGQVIQVNYVQPAVTLACIERRPKQGSSVDLSKAKRVIGIGRGLAAQDDLKMVQELAKVLDAELGCSRPIAEGEHWMERERYIGVSGVLLKSDLYLALGISGQIQHMVGGNGARTIVAVNKDKNAPVFQYADYGLVGDIYKVVPALIDQLKR</sequence>
<dbReference type="EMBL" id="PDDX01000001">
    <property type="protein sequence ID" value="PHI28152.1"/>
    <property type="molecule type" value="Genomic_DNA"/>
</dbReference>
<evidence type="ECO:0000256" key="6">
    <source>
        <dbReference type="PIRSR" id="PIRSR000089-1"/>
    </source>
</evidence>
<dbReference type="InterPro" id="IPR014731">
    <property type="entry name" value="ETF_asu_C"/>
</dbReference>
<reference evidence="9" key="1">
    <citation type="submission" date="2017-09" db="EMBL/GenBank/DDBJ databases">
        <title>FDA dAtabase for Regulatory Grade micrObial Sequences (FDA-ARGOS): Supporting development and validation of Infectious Disease Dx tests.</title>
        <authorList>
            <person name="Minogue T."/>
            <person name="Wolcott M."/>
            <person name="Wasieloski L."/>
            <person name="Aguilar W."/>
            <person name="Moore D."/>
            <person name="Tallon L."/>
            <person name="Sadzewicz L."/>
            <person name="Ott S."/>
            <person name="Zhao X."/>
            <person name="Nagaraj S."/>
            <person name="Vavikolanu K."/>
            <person name="Aluvathingal J."/>
            <person name="Nadendla S."/>
            <person name="Sichtig H."/>
        </authorList>
    </citation>
    <scope>NUCLEOTIDE SEQUENCE [LARGE SCALE GENOMIC DNA]</scope>
    <source>
        <strain evidence="9">FDAARGOS_387</strain>
    </source>
</reference>
<evidence type="ECO:0000313" key="9">
    <source>
        <dbReference type="Proteomes" id="UP000224974"/>
    </source>
</evidence>
<feature type="binding site" evidence="6">
    <location>
        <begin position="261"/>
        <end position="268"/>
    </location>
    <ligand>
        <name>FAD</name>
        <dbReference type="ChEBI" id="CHEBI:57692"/>
    </ligand>
</feature>
<comment type="similarity">
    <text evidence="1">Belongs to the ETF alpha-subunit/FixB family.</text>
</comment>
<dbReference type="Pfam" id="PF00766">
    <property type="entry name" value="ETF_alpha"/>
    <property type="match status" value="1"/>
</dbReference>
<dbReference type="Proteomes" id="UP000224974">
    <property type="component" value="Unassembled WGS sequence"/>
</dbReference>
<dbReference type="InterPro" id="IPR001308">
    <property type="entry name" value="ETF_a/FixB"/>
</dbReference>
<evidence type="ECO:0000256" key="3">
    <source>
        <dbReference type="ARBA" id="ARBA00022630"/>
    </source>
</evidence>
<accession>A0A2C6DIK3</accession>
<dbReference type="InterPro" id="IPR014730">
    <property type="entry name" value="ETF_a/b_N"/>
</dbReference>
<dbReference type="SUPFAM" id="SSF52467">
    <property type="entry name" value="DHS-like NAD/FAD-binding domain"/>
    <property type="match status" value="1"/>
</dbReference>
<dbReference type="OrthoDB" id="9770286at2"/>
<dbReference type="Pfam" id="PF01012">
    <property type="entry name" value="ETF"/>
    <property type="match status" value="1"/>
</dbReference>
<evidence type="ECO:0000256" key="2">
    <source>
        <dbReference type="ARBA" id="ARBA00022448"/>
    </source>
</evidence>
<proteinExistence type="inferred from homology"/>
<dbReference type="SMART" id="SM00893">
    <property type="entry name" value="ETF"/>
    <property type="match status" value="1"/>
</dbReference>
<dbReference type="SUPFAM" id="SSF52402">
    <property type="entry name" value="Adenine nucleotide alpha hydrolases-like"/>
    <property type="match status" value="1"/>
</dbReference>
<dbReference type="STRING" id="1111728.GCA_000427805_02654"/>
<feature type="binding site" evidence="6">
    <location>
        <begin position="300"/>
        <end position="301"/>
    </location>
    <ligand>
        <name>FAD</name>
        <dbReference type="ChEBI" id="CHEBI:57692"/>
    </ligand>
</feature>
<feature type="binding site" evidence="6">
    <location>
        <position position="282"/>
    </location>
    <ligand>
        <name>FAD</name>
        <dbReference type="ChEBI" id="CHEBI:57692"/>
    </ligand>
</feature>
<dbReference type="GO" id="GO:0050660">
    <property type="term" value="F:flavin adenine dinucleotide binding"/>
    <property type="evidence" value="ECO:0007669"/>
    <property type="project" value="InterPro"/>
</dbReference>
<feature type="binding site" evidence="6">
    <location>
        <begin position="229"/>
        <end position="230"/>
    </location>
    <ligand>
        <name>FAD</name>
        <dbReference type="ChEBI" id="CHEBI:57692"/>
    </ligand>
</feature>
<gene>
    <name evidence="8" type="primary">fixB</name>
    <name evidence="8" type="ORF">CRN84_01740</name>
</gene>
<dbReference type="FunFam" id="3.40.50.1220:FF:000004">
    <property type="entry name" value="Electron transfer flavoprotein"/>
    <property type="match status" value="1"/>
</dbReference>
<dbReference type="InterPro" id="IPR014729">
    <property type="entry name" value="Rossmann-like_a/b/a_fold"/>
</dbReference>
<comment type="cofactor">
    <cofactor evidence="6">
        <name>FAD</name>
        <dbReference type="ChEBI" id="CHEBI:57692"/>
    </cofactor>
    <text evidence="6">Binds 1 FAD per dimer.</text>
</comment>
<dbReference type="PIRSF" id="PIRSF000089">
    <property type="entry name" value="Electra_flavoP_a"/>
    <property type="match status" value="1"/>
</dbReference>
<dbReference type="Gene3D" id="3.40.50.1220">
    <property type="entry name" value="TPP-binding domain"/>
    <property type="match status" value="1"/>
</dbReference>
<keyword evidence="4 6" id="KW-0274">FAD</keyword>
<dbReference type="GO" id="GO:0033539">
    <property type="term" value="P:fatty acid beta-oxidation using acyl-CoA dehydrogenase"/>
    <property type="evidence" value="ECO:0007669"/>
    <property type="project" value="TreeGrafter"/>
</dbReference>
<organism evidence="8 9">
    <name type="scientific">Budvicia aquatica</name>
    <dbReference type="NCBI Taxonomy" id="82979"/>
    <lineage>
        <taxon>Bacteria</taxon>
        <taxon>Pseudomonadati</taxon>
        <taxon>Pseudomonadota</taxon>
        <taxon>Gammaproteobacteria</taxon>
        <taxon>Enterobacterales</taxon>
        <taxon>Budviciaceae</taxon>
        <taxon>Budvicia</taxon>
    </lineage>
</organism>
<dbReference type="RefSeq" id="WP_029093345.1">
    <property type="nucleotide sequence ID" value="NZ_PDDX01000001.1"/>
</dbReference>
<keyword evidence="9" id="KW-1185">Reference proteome</keyword>
<feature type="domain" description="Electron transfer flavoprotein alpha/beta-subunit N-terminal" evidence="7">
    <location>
        <begin position="5"/>
        <end position="184"/>
    </location>
</feature>
<evidence type="ECO:0000256" key="4">
    <source>
        <dbReference type="ARBA" id="ARBA00022827"/>
    </source>
</evidence>
<keyword evidence="5" id="KW-0249">Electron transport</keyword>
<dbReference type="AlphaFoldDB" id="A0A2C6DIK3"/>
<protein>
    <submittedName>
        <fullName evidence="8">Electron transfer flavoprotein subunit alpha</fullName>
    </submittedName>
</protein>
<keyword evidence="2" id="KW-0813">Transport</keyword>
<dbReference type="PANTHER" id="PTHR43153">
    <property type="entry name" value="ELECTRON TRANSFER FLAVOPROTEIN ALPHA"/>
    <property type="match status" value="1"/>
</dbReference>
<dbReference type="Gene3D" id="3.40.50.620">
    <property type="entry name" value="HUPs"/>
    <property type="match status" value="1"/>
</dbReference>
<dbReference type="PROSITE" id="PS00696">
    <property type="entry name" value="ETF_ALPHA"/>
    <property type="match status" value="1"/>
</dbReference>
<dbReference type="GO" id="GO:0009055">
    <property type="term" value="F:electron transfer activity"/>
    <property type="evidence" value="ECO:0007669"/>
    <property type="project" value="InterPro"/>
</dbReference>
<keyword evidence="3" id="KW-0285">Flavoprotein</keyword>
<evidence type="ECO:0000256" key="1">
    <source>
        <dbReference type="ARBA" id="ARBA00005817"/>
    </source>
</evidence>
<name>A0A2C6DIK3_9GAMM</name>
<dbReference type="PANTHER" id="PTHR43153:SF1">
    <property type="entry name" value="ELECTRON TRANSFER FLAVOPROTEIN SUBUNIT ALPHA, MITOCHONDRIAL"/>
    <property type="match status" value="1"/>
</dbReference>
<dbReference type="InterPro" id="IPR029035">
    <property type="entry name" value="DHS-like_NAD/FAD-binding_dom"/>
</dbReference>
<evidence type="ECO:0000256" key="5">
    <source>
        <dbReference type="ARBA" id="ARBA00022982"/>
    </source>
</evidence>
<dbReference type="InterPro" id="IPR018206">
    <property type="entry name" value="ETF_asu_C_CS"/>
</dbReference>
<evidence type="ECO:0000259" key="7">
    <source>
        <dbReference type="SMART" id="SM00893"/>
    </source>
</evidence>
<feature type="binding site" evidence="6">
    <location>
        <position position="204"/>
    </location>
    <ligand>
        <name>FAD</name>
        <dbReference type="ChEBI" id="CHEBI:57692"/>
    </ligand>
</feature>